<dbReference type="AlphaFoldDB" id="A0ABD3QSI3"/>
<feature type="compositionally biased region" description="Basic and acidic residues" evidence="1">
    <location>
        <begin position="851"/>
        <end position="860"/>
    </location>
</feature>
<comment type="caution">
    <text evidence="2">The sequence shown here is derived from an EMBL/GenBank/DDBJ whole genome shotgun (WGS) entry which is preliminary data.</text>
</comment>
<feature type="region of interest" description="Disordered" evidence="1">
    <location>
        <begin position="972"/>
        <end position="1032"/>
    </location>
</feature>
<proteinExistence type="predicted"/>
<feature type="compositionally biased region" description="Basic and acidic residues" evidence="1">
    <location>
        <begin position="372"/>
        <end position="384"/>
    </location>
</feature>
<feature type="compositionally biased region" description="Polar residues" evidence="1">
    <location>
        <begin position="730"/>
        <end position="740"/>
    </location>
</feature>
<accession>A0ABD3QSI3</accession>
<feature type="compositionally biased region" description="Low complexity" evidence="1">
    <location>
        <begin position="256"/>
        <end position="266"/>
    </location>
</feature>
<name>A0ABD3QSI3_9STRA</name>
<feature type="compositionally biased region" description="Low complexity" evidence="1">
    <location>
        <begin position="201"/>
        <end position="221"/>
    </location>
</feature>
<feature type="region of interest" description="Disordered" evidence="1">
    <location>
        <begin position="35"/>
        <end position="96"/>
    </location>
</feature>
<dbReference type="EMBL" id="JABMIG020000014">
    <property type="protein sequence ID" value="KAL3803365.1"/>
    <property type="molecule type" value="Genomic_DNA"/>
</dbReference>
<feature type="compositionally biased region" description="Polar residues" evidence="1">
    <location>
        <begin position="147"/>
        <end position="157"/>
    </location>
</feature>
<feature type="region of interest" description="Disordered" evidence="1">
    <location>
        <begin position="830"/>
        <end position="860"/>
    </location>
</feature>
<protein>
    <submittedName>
        <fullName evidence="2">Uncharacterized protein</fullName>
    </submittedName>
</protein>
<sequence length="1109" mass="125432">MSLSSYALHSSTSPISNLLVMKQKKKTPFQKLKATFAFGSGDGGSSDSRARSEPKWDESGVMSPPVTPRAPLVSQQQQQQFQQPHPQTATGAAAAASPLPANNAVTPRISNADLQQRHLQQLYLAQRAHSPRLASRDLESRRPPPTLSFSTSNNESMGNDEYDDELGRELRRAVVEDRRGWEEKERMRLDRGWQVRHENQNNQLQDKPQQLQQPQQSNRPQHSQHQHHPSNSTYHTPHQTTSPPTSNILARPAIKTENSTQSTRSETSSEKSHNSHMETNFNNPAYDNSYGQKSNDVMATVDLRKVKHRDGYSNRKMPEHFMHSGTHHHDSPAESEDEKQHEVHDSDATNQPKSMNYRRQATPPPSNLGPIQEERPTGNEHEVDSSFQDNNNNWHYHRVNDIFNPDDEFDAILTNNIPRNNSIPKYRSRKPGNLTIDVVSDVSYHDDPSIGMMSSLADTNDTSSLTDMQFRRSHENSSPTNSLDNWDELHRFGNYNSVSDQSREQPVKKETQDRQRQLQPHQEKDLRRSSRAEENKSHDPPGTFIDDITEENNRMRGGRMRNNWGYHCGRDPSVGGDSTRYSHHHAQRDPQEQQQPPPEQVTAQSTSPYRKVKPRSVSPYAEMQHHPWRQTKQQHQRPNQQLDRNQYKANQSQTVSGHFDVPFHVQTPPDGWQWSDTSKQTPNHHQQHQNDENGADQWDIEFVSPTENGTANCEASSLGNLTGEYDDPPLSSQAGDDDTATNTMNTVDLVAEVKRVWRHVQKYEKKKKQKEHLMQQYRTGEGTVEEQEHYGDEDGFDTNPAMESIMSHFQQFEDKKAVSIDDSKVSDLTSFSQTNNGGGATRTYGGIAPTGRRDGLLDDHIRNSSKRNNVEASPGHSFNASHASTEKDLAFVNDGVDLFYESQTKTSSHSNIINTPVGHPRIPLSHHHKSQPYPSHDTGIPLSHHYKSSSFKNAAIETHRAQDARKVSIDNLAQPYDMTKSRSTGTALSSKTQKTSNRAPTVSMYAAKHEEVLSGKGSHASSSPSQEHVNSHKMRVEMARKYMKQHGGARFPHTRSPMAPSAISQTDSPSDDFEEDLTQQLQPVPSATVNTHRAVQNANDRKHTSFRVT</sequence>
<feature type="region of interest" description="Disordered" evidence="1">
    <location>
        <begin position="496"/>
        <end position="653"/>
    </location>
</feature>
<feature type="compositionally biased region" description="Basic residues" evidence="1">
    <location>
        <begin position="626"/>
        <end position="635"/>
    </location>
</feature>
<feature type="region of interest" description="Disordered" evidence="1">
    <location>
        <begin position="665"/>
        <end position="694"/>
    </location>
</feature>
<feature type="region of interest" description="Disordered" evidence="1">
    <location>
        <begin position="1048"/>
        <end position="1077"/>
    </location>
</feature>
<feature type="compositionally biased region" description="Basic and acidic residues" evidence="1">
    <location>
        <begin position="501"/>
        <end position="539"/>
    </location>
</feature>
<keyword evidence="3" id="KW-1185">Reference proteome</keyword>
<feature type="compositionally biased region" description="Basic and acidic residues" evidence="1">
    <location>
        <begin position="311"/>
        <end position="347"/>
    </location>
</feature>
<feature type="compositionally biased region" description="Polar residues" evidence="1">
    <location>
        <begin position="674"/>
        <end position="684"/>
    </location>
</feature>
<reference evidence="2 3" key="1">
    <citation type="journal article" date="2020" name="G3 (Bethesda)">
        <title>Improved Reference Genome for Cyclotella cryptica CCMP332, a Model for Cell Wall Morphogenesis, Salinity Adaptation, and Lipid Production in Diatoms (Bacillariophyta).</title>
        <authorList>
            <person name="Roberts W.R."/>
            <person name="Downey K.M."/>
            <person name="Ruck E.C."/>
            <person name="Traller J.C."/>
            <person name="Alverson A.J."/>
        </authorList>
    </citation>
    <scope>NUCLEOTIDE SEQUENCE [LARGE SCALE GENOMIC DNA]</scope>
    <source>
        <strain evidence="2 3">CCMP332</strain>
    </source>
</reference>
<evidence type="ECO:0000313" key="2">
    <source>
        <dbReference type="EMBL" id="KAL3803365.1"/>
    </source>
</evidence>
<feature type="compositionally biased region" description="Low complexity" evidence="1">
    <location>
        <begin position="1014"/>
        <end position="1025"/>
    </location>
</feature>
<evidence type="ECO:0000313" key="3">
    <source>
        <dbReference type="Proteomes" id="UP001516023"/>
    </source>
</evidence>
<feature type="region of interest" description="Disordered" evidence="1">
    <location>
        <begin position="706"/>
        <end position="740"/>
    </location>
</feature>
<feature type="compositionally biased region" description="Polar residues" evidence="1">
    <location>
        <begin position="277"/>
        <end position="292"/>
    </location>
</feature>
<evidence type="ECO:0000256" key="1">
    <source>
        <dbReference type="SAM" id="MobiDB-lite"/>
    </source>
</evidence>
<feature type="region of interest" description="Disordered" evidence="1">
    <location>
        <begin position="130"/>
        <end position="165"/>
    </location>
</feature>
<feature type="compositionally biased region" description="Polar residues" evidence="1">
    <location>
        <begin position="348"/>
        <end position="359"/>
    </location>
</feature>
<feature type="compositionally biased region" description="Basic and acidic residues" evidence="1">
    <location>
        <begin position="48"/>
        <end position="58"/>
    </location>
</feature>
<feature type="compositionally biased region" description="Polar residues" evidence="1">
    <location>
        <begin position="706"/>
        <end position="720"/>
    </location>
</feature>
<feature type="compositionally biased region" description="Polar residues" evidence="1">
    <location>
        <begin position="981"/>
        <end position="1000"/>
    </location>
</feature>
<feature type="region of interest" description="Disordered" evidence="1">
    <location>
        <begin position="311"/>
        <end position="389"/>
    </location>
</feature>
<feature type="region of interest" description="Disordered" evidence="1">
    <location>
        <begin position="201"/>
        <end position="292"/>
    </location>
</feature>
<feature type="compositionally biased region" description="Low complexity" evidence="1">
    <location>
        <begin position="75"/>
        <end position="96"/>
    </location>
</feature>
<gene>
    <name evidence="2" type="ORF">HJC23_009329</name>
</gene>
<dbReference type="Proteomes" id="UP001516023">
    <property type="component" value="Unassembled WGS sequence"/>
</dbReference>
<feature type="compositionally biased region" description="Basic and acidic residues" evidence="1">
    <location>
        <begin position="267"/>
        <end position="276"/>
    </location>
</feature>
<feature type="compositionally biased region" description="Polar residues" evidence="1">
    <location>
        <begin position="636"/>
        <end position="653"/>
    </location>
</feature>
<feature type="compositionally biased region" description="Low complexity" evidence="1">
    <location>
        <begin position="229"/>
        <end position="246"/>
    </location>
</feature>
<organism evidence="2 3">
    <name type="scientific">Cyclotella cryptica</name>
    <dbReference type="NCBI Taxonomy" id="29204"/>
    <lineage>
        <taxon>Eukaryota</taxon>
        <taxon>Sar</taxon>
        <taxon>Stramenopiles</taxon>
        <taxon>Ochrophyta</taxon>
        <taxon>Bacillariophyta</taxon>
        <taxon>Coscinodiscophyceae</taxon>
        <taxon>Thalassiosirophycidae</taxon>
        <taxon>Stephanodiscales</taxon>
        <taxon>Stephanodiscaceae</taxon>
        <taxon>Cyclotella</taxon>
    </lineage>
</organism>